<dbReference type="EMBL" id="JABFUD020000023">
    <property type="protein sequence ID" value="KAI5061304.1"/>
    <property type="molecule type" value="Genomic_DNA"/>
</dbReference>
<feature type="active site" description="Proton donor" evidence="1">
    <location>
        <position position="53"/>
    </location>
</feature>
<feature type="site" description="Lowers pKa of active site Tyr" evidence="3">
    <location>
        <position position="84"/>
    </location>
</feature>
<evidence type="ECO:0000313" key="6">
    <source>
        <dbReference type="Proteomes" id="UP000886520"/>
    </source>
</evidence>
<gene>
    <name evidence="5" type="ORF">GOP47_0023809</name>
</gene>
<comment type="caution">
    <text evidence="5">The sequence shown here is derived from an EMBL/GenBank/DDBJ whole genome shotgun (WGS) entry which is preliminary data.</text>
</comment>
<evidence type="ECO:0000256" key="3">
    <source>
        <dbReference type="PIRSR" id="PIRSR000097-3"/>
    </source>
</evidence>
<protein>
    <recommendedName>
        <fullName evidence="4">NADP-dependent oxidoreductase domain-containing protein</fullName>
    </recommendedName>
</protein>
<dbReference type="InterPro" id="IPR020471">
    <property type="entry name" value="AKR"/>
</dbReference>
<keyword evidence="6" id="KW-1185">Reference proteome</keyword>
<dbReference type="OrthoDB" id="416253at2759"/>
<accession>A0A9D4U6D3</accession>
<evidence type="ECO:0000313" key="5">
    <source>
        <dbReference type="EMBL" id="KAI5061304.1"/>
    </source>
</evidence>
<dbReference type="PROSITE" id="PS00062">
    <property type="entry name" value="ALDOKETO_REDUCTASE_2"/>
    <property type="match status" value="1"/>
</dbReference>
<feature type="binding site" evidence="2">
    <location>
        <position position="117"/>
    </location>
    <ligand>
        <name>substrate</name>
    </ligand>
</feature>
<dbReference type="InterPro" id="IPR018170">
    <property type="entry name" value="Aldo/ket_reductase_CS"/>
</dbReference>
<dbReference type="SUPFAM" id="SSF51430">
    <property type="entry name" value="NAD(P)-linked oxidoreductase"/>
    <property type="match status" value="1"/>
</dbReference>
<organism evidence="5 6">
    <name type="scientific">Adiantum capillus-veneris</name>
    <name type="common">Maidenhair fern</name>
    <dbReference type="NCBI Taxonomy" id="13818"/>
    <lineage>
        <taxon>Eukaryota</taxon>
        <taxon>Viridiplantae</taxon>
        <taxon>Streptophyta</taxon>
        <taxon>Embryophyta</taxon>
        <taxon>Tracheophyta</taxon>
        <taxon>Polypodiopsida</taxon>
        <taxon>Polypodiidae</taxon>
        <taxon>Polypodiales</taxon>
        <taxon>Pteridineae</taxon>
        <taxon>Pteridaceae</taxon>
        <taxon>Vittarioideae</taxon>
        <taxon>Adiantum</taxon>
    </lineage>
</organism>
<dbReference type="PIRSF" id="PIRSF000097">
    <property type="entry name" value="AKR"/>
    <property type="match status" value="1"/>
</dbReference>
<dbReference type="Pfam" id="PF00248">
    <property type="entry name" value="Aldo_ket_red"/>
    <property type="match status" value="1"/>
</dbReference>
<dbReference type="Proteomes" id="UP000886520">
    <property type="component" value="Chromosome 23"/>
</dbReference>
<reference evidence="5" key="1">
    <citation type="submission" date="2021-01" db="EMBL/GenBank/DDBJ databases">
        <title>Adiantum capillus-veneris genome.</title>
        <authorList>
            <person name="Fang Y."/>
            <person name="Liao Q."/>
        </authorList>
    </citation>
    <scope>NUCLEOTIDE SEQUENCE</scope>
    <source>
        <strain evidence="5">H3</strain>
        <tissue evidence="5">Leaf</tissue>
    </source>
</reference>
<dbReference type="PANTHER" id="PTHR11732">
    <property type="entry name" value="ALDO/KETO REDUCTASE"/>
    <property type="match status" value="1"/>
</dbReference>
<evidence type="ECO:0000256" key="1">
    <source>
        <dbReference type="PIRSR" id="PIRSR000097-1"/>
    </source>
</evidence>
<evidence type="ECO:0000256" key="2">
    <source>
        <dbReference type="PIRSR" id="PIRSR000097-2"/>
    </source>
</evidence>
<dbReference type="PROSITE" id="PS00798">
    <property type="entry name" value="ALDOKETO_REDUCTASE_1"/>
    <property type="match status" value="1"/>
</dbReference>
<dbReference type="Gene3D" id="3.20.20.100">
    <property type="entry name" value="NADP-dependent oxidoreductase domain"/>
    <property type="match status" value="1"/>
</dbReference>
<dbReference type="GO" id="GO:0016491">
    <property type="term" value="F:oxidoreductase activity"/>
    <property type="evidence" value="ECO:0007669"/>
    <property type="project" value="InterPro"/>
</dbReference>
<feature type="domain" description="NADP-dependent oxidoreductase" evidence="4">
    <location>
        <begin position="20"/>
        <end position="318"/>
    </location>
</feature>
<dbReference type="InterPro" id="IPR023210">
    <property type="entry name" value="NADP_OxRdtase_dom"/>
</dbReference>
<sequence length="352" mass="38814">MQDTTAHHFTLNTGAQIPAVGLGTWQTGGDVCRAAVKTALEVGYRHIDCAHLYGNEVEVGQALSEALSGGLPGLKREDLFITSKLLFATTAPKRMDAILEVSLKNLKLSYLDLYLVHWPVSAQVGDATDPPYQQGKPTLRIKEAWQAMESLLEKGLVRAIGVSNFNILQLEELLSFAKITPAVNQVELHPFWRQDELVKFCQSRNIHVSAHTPLGVPGSNLRSMQDDASNGEHELLSPSLPIVFTRSPSGHAPLLRMSSVEVISERLNKTSAQVILRWGIQRGTSVLPRSLHPDRIRLNFDILSWSLSEEDWEEINSISPQARLIDSKHSFLSVNGPLQAVAEIEDDEPIGG</sequence>
<proteinExistence type="predicted"/>
<dbReference type="AlphaFoldDB" id="A0A9D4U6D3"/>
<dbReference type="PRINTS" id="PR00069">
    <property type="entry name" value="ALDKETRDTASE"/>
</dbReference>
<name>A0A9D4U6D3_ADICA</name>
<dbReference type="InterPro" id="IPR036812">
    <property type="entry name" value="NAD(P)_OxRdtase_dom_sf"/>
</dbReference>
<evidence type="ECO:0000259" key="4">
    <source>
        <dbReference type="Pfam" id="PF00248"/>
    </source>
</evidence>